<feature type="compositionally biased region" description="Basic and acidic residues" evidence="12">
    <location>
        <begin position="238"/>
        <end position="247"/>
    </location>
</feature>
<gene>
    <name evidence="14" type="ORF">Amon01_000189500</name>
</gene>
<feature type="compositionally biased region" description="Basic and acidic residues" evidence="12">
    <location>
        <begin position="138"/>
        <end position="151"/>
    </location>
</feature>
<evidence type="ECO:0000256" key="11">
    <source>
        <dbReference type="RuleBase" id="RU367108"/>
    </source>
</evidence>
<dbReference type="InterPro" id="IPR035979">
    <property type="entry name" value="RBD_domain_sf"/>
</dbReference>
<evidence type="ECO:0000256" key="4">
    <source>
        <dbReference type="ARBA" id="ARBA00022664"/>
    </source>
</evidence>
<dbReference type="Gene3D" id="3.40.50.300">
    <property type="entry name" value="P-loop containing nucleotide triphosphate hydrolases"/>
    <property type="match status" value="1"/>
</dbReference>
<accession>A0A9W7DE94</accession>
<keyword evidence="6 11" id="KW-0999">Mitochondrion inner membrane</keyword>
<evidence type="ECO:0000256" key="8">
    <source>
        <dbReference type="ARBA" id="ARBA00023128"/>
    </source>
</evidence>
<evidence type="ECO:0000256" key="10">
    <source>
        <dbReference type="ARBA" id="ARBA00025276"/>
    </source>
</evidence>
<comment type="subcellular location">
    <subcellularLocation>
        <location evidence="1 11">Mitochondrion inner membrane</location>
        <topology evidence="1 11">Single-pass membrane protein</topology>
    </subcellularLocation>
</comment>
<comment type="similarity">
    <text evidence="2 11">Belongs to the YME2 family.</text>
</comment>
<dbReference type="Pfam" id="PF10443">
    <property type="entry name" value="RNA12"/>
    <property type="match status" value="1"/>
</dbReference>
<evidence type="ECO:0000256" key="7">
    <source>
        <dbReference type="ARBA" id="ARBA00022989"/>
    </source>
</evidence>
<comment type="caution">
    <text evidence="14">The sequence shown here is derived from an EMBL/GenBank/DDBJ whole genome shotgun (WGS) entry which is preliminary data.</text>
</comment>
<comment type="function">
    <text evidence="10 11">Plays a role in maintaining the mitochondrial genome and in controlling the mtDNA escape. Involved in the regulation of mtDNA nucleotide structure and number. May have a dispensable role in early maturation of pre-rRNA.</text>
</comment>
<keyword evidence="5" id="KW-0812">Transmembrane</keyword>
<keyword evidence="7" id="KW-1133">Transmembrane helix</keyword>
<evidence type="ECO:0000313" key="15">
    <source>
        <dbReference type="Proteomes" id="UP001165063"/>
    </source>
</evidence>
<dbReference type="AlphaFoldDB" id="A0A9W7DE94"/>
<evidence type="ECO:0000256" key="9">
    <source>
        <dbReference type="ARBA" id="ARBA00023136"/>
    </source>
</evidence>
<evidence type="ECO:0000259" key="13">
    <source>
        <dbReference type="Pfam" id="PF10443"/>
    </source>
</evidence>
<feature type="compositionally biased region" description="Low complexity" evidence="12">
    <location>
        <begin position="44"/>
        <end position="61"/>
    </location>
</feature>
<reference evidence="14" key="1">
    <citation type="submission" date="2023-04" db="EMBL/GenBank/DDBJ databases">
        <title>Ambrosiozyma monospora NBRC 1965.</title>
        <authorList>
            <person name="Ichikawa N."/>
            <person name="Sato H."/>
            <person name="Tonouchi N."/>
        </authorList>
    </citation>
    <scope>NUCLEOTIDE SEQUENCE</scope>
    <source>
        <strain evidence="14">NBRC 1965</strain>
    </source>
</reference>
<feature type="region of interest" description="Disordered" evidence="12">
    <location>
        <begin position="42"/>
        <end position="65"/>
    </location>
</feature>
<dbReference type="PANTHER" id="PTHR32198:SF2">
    <property type="entry name" value="MITOCHONDRIAL ESCAPE PROTEIN 2"/>
    <property type="match status" value="1"/>
</dbReference>
<evidence type="ECO:0000256" key="3">
    <source>
        <dbReference type="ARBA" id="ARBA00020222"/>
    </source>
</evidence>
<evidence type="ECO:0000256" key="5">
    <source>
        <dbReference type="ARBA" id="ARBA00022692"/>
    </source>
</evidence>
<feature type="compositionally biased region" description="Low complexity" evidence="12">
    <location>
        <begin position="112"/>
        <end position="127"/>
    </location>
</feature>
<feature type="domain" description="Mitochondrial escape protein 2 C-terminal" evidence="13">
    <location>
        <begin position="507"/>
        <end position="925"/>
    </location>
</feature>
<dbReference type="GO" id="GO:0006397">
    <property type="term" value="P:mRNA processing"/>
    <property type="evidence" value="ECO:0007669"/>
    <property type="project" value="UniProtKB-UniRule"/>
</dbReference>
<protein>
    <recommendedName>
        <fullName evidence="3 11">Mitochondrial escape protein 2</fullName>
    </recommendedName>
</protein>
<evidence type="ECO:0000256" key="6">
    <source>
        <dbReference type="ARBA" id="ARBA00022792"/>
    </source>
</evidence>
<keyword evidence="9" id="KW-0472">Membrane</keyword>
<dbReference type="GO" id="GO:0003723">
    <property type="term" value="F:RNA binding"/>
    <property type="evidence" value="ECO:0007669"/>
    <property type="project" value="UniProtKB-UniRule"/>
</dbReference>
<keyword evidence="11" id="KW-0694">RNA-binding</keyword>
<feature type="region of interest" description="Disordered" evidence="12">
    <location>
        <begin position="111"/>
        <end position="159"/>
    </location>
</feature>
<dbReference type="GO" id="GO:0005743">
    <property type="term" value="C:mitochondrial inner membrane"/>
    <property type="evidence" value="ECO:0007669"/>
    <property type="project" value="UniProtKB-SubCell"/>
</dbReference>
<dbReference type="SUPFAM" id="SSF52540">
    <property type="entry name" value="P-loop containing nucleoside triphosphate hydrolases"/>
    <property type="match status" value="1"/>
</dbReference>
<dbReference type="InterPro" id="IPR039627">
    <property type="entry name" value="Yme2_C"/>
</dbReference>
<dbReference type="InterPro" id="IPR018850">
    <property type="entry name" value="Mt_escape_2_C"/>
</dbReference>
<dbReference type="PANTHER" id="PTHR32198">
    <property type="entry name" value="MITOCHONDRIAL ESCAPE PROTEIN 2"/>
    <property type="match status" value="1"/>
</dbReference>
<organism evidence="14 15">
    <name type="scientific">Ambrosiozyma monospora</name>
    <name type="common">Yeast</name>
    <name type="synonym">Endomycopsis monosporus</name>
    <dbReference type="NCBI Taxonomy" id="43982"/>
    <lineage>
        <taxon>Eukaryota</taxon>
        <taxon>Fungi</taxon>
        <taxon>Dikarya</taxon>
        <taxon>Ascomycota</taxon>
        <taxon>Saccharomycotina</taxon>
        <taxon>Pichiomycetes</taxon>
        <taxon>Pichiales</taxon>
        <taxon>Pichiaceae</taxon>
        <taxon>Ambrosiozyma</taxon>
    </lineage>
</organism>
<dbReference type="InterPro" id="IPR034260">
    <property type="entry name" value="Yme2_RRM"/>
</dbReference>
<evidence type="ECO:0000256" key="1">
    <source>
        <dbReference type="ARBA" id="ARBA00004434"/>
    </source>
</evidence>
<name>A0A9W7DE94_AMBMO</name>
<dbReference type="OrthoDB" id="10267654at2759"/>
<dbReference type="SUPFAM" id="SSF54928">
    <property type="entry name" value="RNA-binding domain, RBD"/>
    <property type="match status" value="1"/>
</dbReference>
<evidence type="ECO:0000256" key="12">
    <source>
        <dbReference type="SAM" id="MobiDB-lite"/>
    </source>
</evidence>
<dbReference type="InterPro" id="IPR027417">
    <property type="entry name" value="P-loop_NTPase"/>
</dbReference>
<keyword evidence="15" id="KW-1185">Reference proteome</keyword>
<dbReference type="EMBL" id="BSXU01000621">
    <property type="protein sequence ID" value="GMG21302.1"/>
    <property type="molecule type" value="Genomic_DNA"/>
</dbReference>
<feature type="region of interest" description="Disordered" evidence="12">
    <location>
        <begin position="237"/>
        <end position="256"/>
    </location>
</feature>
<keyword evidence="8 11" id="KW-0496">Mitochondrion</keyword>
<sequence>MLSSTSSSLISRQLQLRSTIAITTTNGTIGKRSLSSFIKRGNNHDNNNNNNININNNNSNNGHRFISKGKTNGQRVDNETRGFGLTNGLFALMGGNFRGNGMGSVSHYSTVAGSGSNASSPSNATNAVDGETSATEKPVTEQDQKLTKKAGEAAVGEDAETLDEILGQQPDLGEKSDAKHTGVIKTEKRVESLFYFHHMSPYLSGRYDYTHKLFQFFHDDSEEALRKKVMQIASTPVPKEEGTKKDTTNGSGNTVITTSPPIKPLDLYIDELIIVKRDGGCFVKFDVPPGMPVVEFNKQVMANVQLHAHESFFYKYILRPTCFPVKGTPWIEDLGRYPSSRIKIGFEGPDLTEESLYMLFRRYGRISDIILPAPDAKPRVAIVQFRLLGSGICARHCITGMNFEDTILHIQYTPYIKPNAFLEFIKTHQKISIPIILALLAGVAVLIFDPIRLFFAKEKITGEYSISQNETYQKLSRSLGRMFSRMQRAFGGAKSNLNGAEGLWNDRSQNIEQVKLWLEENVNTFIVVQGPSGSGKRDMVEQNILRNRENVLYVNCENLTNARKDKEFINNFAKEFGYFPVFAWLSTAGKFIDMLSVGLTGQKSGLSETKESQVKNMLSVSSTAIRDIALDEYDRMVDAAAETGSTPMKVGDYLQQNPGEKPVIVIDRFEAIKKQNANNGFIYKEIAEWASNLVQLNIAHVIFITDDIGSLQVLKNSLPSHLIRRTILRDATPAVCESYVWDSLKDIPIGKFYESDEKRKASLFEAVDALGGRLFDIQMFVRRIKSGDTPAEALDGLIYQTIEELSQVFTNKDYKFTSSEAWSLMKLLTQYDEINYSDAYALPLFKTNTYEILTAMENAELISIQRDKGMISKISAGSPLYKLAFKHLMNDRNLFGSLETTYLMHLVGMETKKIAAIEEELTKYKAVSDAGLFKQRLRYLASKVDLSTQNIINYERQVLELAKPPKSK</sequence>
<dbReference type="Proteomes" id="UP001165063">
    <property type="component" value="Unassembled WGS sequence"/>
</dbReference>
<evidence type="ECO:0000256" key="2">
    <source>
        <dbReference type="ARBA" id="ARBA00010320"/>
    </source>
</evidence>
<proteinExistence type="inferred from homology"/>
<evidence type="ECO:0000313" key="14">
    <source>
        <dbReference type="EMBL" id="GMG21302.1"/>
    </source>
</evidence>
<dbReference type="CDD" id="cd12433">
    <property type="entry name" value="RRM_Yme2p_like"/>
    <property type="match status" value="1"/>
</dbReference>
<keyword evidence="4 11" id="KW-0507">mRNA processing</keyword>